<keyword evidence="2" id="KW-1185">Reference proteome</keyword>
<proteinExistence type="predicted"/>
<sequence length="78" mass="8977">MVTICWQNDHRVHGITLHLRLHSGKIWIEQDWTESGIATELLKAGIPNDEIVLGFRNPKKRPLTEFAVAYVFSNAVFF</sequence>
<name>A0A176S5A6_9GAMM</name>
<dbReference type="InterPro" id="IPR035943">
    <property type="entry name" value="XisI-like_sf"/>
</dbReference>
<accession>A0A176S5A6</accession>
<comment type="caution">
    <text evidence="1">The sequence shown here is derived from an EMBL/GenBank/DDBJ whole genome shotgun (WGS) entry which is preliminary data.</text>
</comment>
<protein>
    <submittedName>
        <fullName evidence="1">XisI protein</fullName>
    </submittedName>
</protein>
<dbReference type="AlphaFoldDB" id="A0A176S5A6"/>
<evidence type="ECO:0000313" key="2">
    <source>
        <dbReference type="Proteomes" id="UP000076962"/>
    </source>
</evidence>
<organism evidence="1 2">
    <name type="scientific">Candidatus Thiomargarita nelsonii</name>
    <dbReference type="NCBI Taxonomy" id="1003181"/>
    <lineage>
        <taxon>Bacteria</taxon>
        <taxon>Pseudomonadati</taxon>
        <taxon>Pseudomonadota</taxon>
        <taxon>Gammaproteobacteria</taxon>
        <taxon>Thiotrichales</taxon>
        <taxon>Thiotrichaceae</taxon>
        <taxon>Thiomargarita</taxon>
    </lineage>
</organism>
<gene>
    <name evidence="1" type="ORF">THIOM_001080</name>
</gene>
<dbReference type="EMBL" id="LUTY01000560">
    <property type="protein sequence ID" value="OAD23096.1"/>
    <property type="molecule type" value="Genomic_DNA"/>
</dbReference>
<reference evidence="1 2" key="1">
    <citation type="submission" date="2016-05" db="EMBL/GenBank/DDBJ databases">
        <title>Single-cell genome of chain-forming Candidatus Thiomargarita nelsonii and comparison to other large sulfur-oxidizing bacteria.</title>
        <authorList>
            <person name="Winkel M."/>
            <person name="Salman V."/>
            <person name="Woyke T."/>
            <person name="Schulz-Vogt H."/>
            <person name="Richter M."/>
            <person name="Flood B."/>
            <person name="Bailey J."/>
            <person name="Amann R."/>
            <person name="Mussmann M."/>
        </authorList>
    </citation>
    <scope>NUCLEOTIDE SEQUENCE [LARGE SCALE GENOMIC DNA]</scope>
    <source>
        <strain evidence="1 2">THI036</strain>
    </source>
</reference>
<dbReference type="Pfam" id="PF08869">
    <property type="entry name" value="XisI"/>
    <property type="match status" value="1"/>
</dbReference>
<dbReference type="InterPro" id="IPR014968">
    <property type="entry name" value="XisI"/>
</dbReference>
<dbReference type="SUPFAM" id="SSF143847">
    <property type="entry name" value="XisI-like"/>
    <property type="match status" value="1"/>
</dbReference>
<dbReference type="Proteomes" id="UP000076962">
    <property type="component" value="Unassembled WGS sequence"/>
</dbReference>
<dbReference type="Gene3D" id="3.30.310.110">
    <property type="entry name" value="XisI-like"/>
    <property type="match status" value="1"/>
</dbReference>
<evidence type="ECO:0000313" key="1">
    <source>
        <dbReference type="EMBL" id="OAD23096.1"/>
    </source>
</evidence>